<accession>A0A146KFR0</accession>
<protein>
    <submittedName>
        <fullName evidence="1">Uncharacterized protein</fullName>
    </submittedName>
</protein>
<proteinExistence type="predicted"/>
<dbReference type="SUPFAM" id="SSF53067">
    <property type="entry name" value="Actin-like ATPase domain"/>
    <property type="match status" value="1"/>
</dbReference>
<dbReference type="AlphaFoldDB" id="A0A146KFR0"/>
<feature type="non-terminal residue" evidence="1">
    <location>
        <position position="1"/>
    </location>
</feature>
<organism evidence="1">
    <name type="scientific">Trepomonas sp. PC1</name>
    <dbReference type="NCBI Taxonomy" id="1076344"/>
    <lineage>
        <taxon>Eukaryota</taxon>
        <taxon>Metamonada</taxon>
        <taxon>Diplomonadida</taxon>
        <taxon>Hexamitidae</taxon>
        <taxon>Hexamitinae</taxon>
        <taxon>Trepomonas</taxon>
    </lineage>
</organism>
<reference evidence="1" key="1">
    <citation type="submission" date="2015-07" db="EMBL/GenBank/DDBJ databases">
        <title>Adaptation to a free-living lifestyle via gene acquisitions in the diplomonad Trepomonas sp. PC1.</title>
        <authorList>
            <person name="Xu F."/>
            <person name="Jerlstrom-Hultqvist J."/>
            <person name="Kolisko M."/>
            <person name="Simpson A.G.B."/>
            <person name="Roger A.J."/>
            <person name="Svard S.G."/>
            <person name="Andersson J.O."/>
        </authorList>
    </citation>
    <scope>NUCLEOTIDE SEQUENCE</scope>
    <source>
        <strain evidence="1">PC1</strain>
    </source>
</reference>
<evidence type="ECO:0000313" key="1">
    <source>
        <dbReference type="EMBL" id="JAP94251.1"/>
    </source>
</evidence>
<sequence length="403" mass="46249">DISLLGFEGLQIMTQAMIANCLAPQLTTGALYINLDYRQSSTVVSEPFQPIMNNKRTTICQTAFSLYQAFMYFLSNHESLQNLQLLFGSKCASLDDLKEIIPPMLFRMYKQQPTQLQQSVLDCLVFQMNRNYFDLLYSKTLSLRDDDNRQSTCQLNFPLLKSDFFDFVQLKMSFMLGWVGLATSRIIFNIQAVSYPFMSQKPPTKQITAKDTATEQRDVAKTTKIQITEEELEPIIYQQKRVMPDIQIQSLNSEKYLIQLQSYSKANPDQILHQLLINFFRNILRNEIYLKSIGKTNAINEIQITEQDKELTSEQVSLKYLTQFALNIVINGCLAQIPGFVDQLQQKVQKMFVNEFQDVKIGFTEVQTKIALWQAGAIAGMSDGGIECAMSKEEYESMGSRVW</sequence>
<feature type="non-terminal residue" evidence="1">
    <location>
        <position position="403"/>
    </location>
</feature>
<gene>
    <name evidence="1" type="ORF">TPC1_13171</name>
</gene>
<dbReference type="EMBL" id="GDID01002355">
    <property type="protein sequence ID" value="JAP94251.1"/>
    <property type="molecule type" value="Transcribed_RNA"/>
</dbReference>
<dbReference type="Gene3D" id="3.30.420.40">
    <property type="match status" value="2"/>
</dbReference>
<dbReference type="InterPro" id="IPR043129">
    <property type="entry name" value="ATPase_NBD"/>
</dbReference>
<name>A0A146KFR0_9EUKA</name>